<gene>
    <name evidence="2" type="ORF">niasHT_002595</name>
</gene>
<evidence type="ECO:0000256" key="1">
    <source>
        <dbReference type="SAM" id="SignalP"/>
    </source>
</evidence>
<protein>
    <submittedName>
        <fullName evidence="2">Uncharacterized protein</fullName>
    </submittedName>
</protein>
<dbReference type="AlphaFoldDB" id="A0ABD2M0F1"/>
<dbReference type="InterPro" id="IPR008999">
    <property type="entry name" value="Actin-crosslinking"/>
</dbReference>
<name>A0ABD2M0F1_9BILA</name>
<dbReference type="Gene3D" id="2.80.10.50">
    <property type="match status" value="1"/>
</dbReference>
<organism evidence="2 3">
    <name type="scientific">Heterodera trifolii</name>
    <dbReference type="NCBI Taxonomy" id="157864"/>
    <lineage>
        <taxon>Eukaryota</taxon>
        <taxon>Metazoa</taxon>
        <taxon>Ecdysozoa</taxon>
        <taxon>Nematoda</taxon>
        <taxon>Chromadorea</taxon>
        <taxon>Rhabditida</taxon>
        <taxon>Tylenchina</taxon>
        <taxon>Tylenchomorpha</taxon>
        <taxon>Tylenchoidea</taxon>
        <taxon>Heteroderidae</taxon>
        <taxon>Heteroderinae</taxon>
        <taxon>Heterodera</taxon>
    </lineage>
</organism>
<reference evidence="2 3" key="1">
    <citation type="submission" date="2024-10" db="EMBL/GenBank/DDBJ databases">
        <authorList>
            <person name="Kim D."/>
        </authorList>
    </citation>
    <scope>NUCLEOTIDE SEQUENCE [LARGE SCALE GENOMIC DNA]</scope>
    <source>
        <strain evidence="2">BH-2024</strain>
    </source>
</reference>
<comment type="caution">
    <text evidence="2">The sequence shown here is derived from an EMBL/GenBank/DDBJ whole genome shotgun (WGS) entry which is preliminary data.</text>
</comment>
<evidence type="ECO:0000313" key="3">
    <source>
        <dbReference type="Proteomes" id="UP001620626"/>
    </source>
</evidence>
<keyword evidence="1" id="KW-0732">Signal</keyword>
<dbReference type="SUPFAM" id="SSF50405">
    <property type="entry name" value="Actin-crosslinking proteins"/>
    <property type="match status" value="1"/>
</dbReference>
<feature type="signal peptide" evidence="1">
    <location>
        <begin position="1"/>
        <end position="26"/>
    </location>
</feature>
<dbReference type="Proteomes" id="UP001620626">
    <property type="component" value="Unassembled WGS sequence"/>
</dbReference>
<dbReference type="EMBL" id="JBICBT010000202">
    <property type="protein sequence ID" value="KAL3120967.1"/>
    <property type="molecule type" value="Genomic_DNA"/>
</dbReference>
<dbReference type="CDD" id="cd00257">
    <property type="entry name" value="beta-trefoil_FSCN-like"/>
    <property type="match status" value="1"/>
</dbReference>
<evidence type="ECO:0000313" key="2">
    <source>
        <dbReference type="EMBL" id="KAL3120967.1"/>
    </source>
</evidence>
<accession>A0ABD2M0F1</accession>
<keyword evidence="3" id="KW-1185">Reference proteome</keyword>
<proteinExistence type="predicted"/>
<feature type="chain" id="PRO_5044793213" evidence="1">
    <location>
        <begin position="27"/>
        <end position="165"/>
    </location>
</feature>
<sequence length="165" mass="18372">MVCANLLKLSPLLVVVLVQLCLLASGQQSPPIVYLRSFANNKVVSAWNAGKDQLVARLDAPGTAADAWEKFEWIKNSDGTVSLRALANGKYVCADKDRDAKLIANKDWNQVWERYNKVDNADGTISLRAVMNNKYVCAEQNLNDSPLTANRDNNLGWEKFYVVII</sequence>